<dbReference type="RefSeq" id="WP_369058642.1">
    <property type="nucleotide sequence ID" value="NZ_CP158375.1"/>
</dbReference>
<evidence type="ECO:0000256" key="1">
    <source>
        <dbReference type="SAM" id="MobiDB-lite"/>
    </source>
</evidence>
<dbReference type="Pfam" id="PF12276">
    <property type="entry name" value="DUF3617"/>
    <property type="match status" value="1"/>
</dbReference>
<feature type="region of interest" description="Disordered" evidence="1">
    <location>
        <begin position="24"/>
        <end position="44"/>
    </location>
</feature>
<evidence type="ECO:0000256" key="2">
    <source>
        <dbReference type="SAM" id="SignalP"/>
    </source>
</evidence>
<feature type="signal peptide" evidence="2">
    <location>
        <begin position="1"/>
        <end position="25"/>
    </location>
</feature>
<dbReference type="EMBL" id="CP158375">
    <property type="protein sequence ID" value="XDO95800.1"/>
    <property type="molecule type" value="Genomic_DNA"/>
</dbReference>
<keyword evidence="2" id="KW-0732">Signal</keyword>
<feature type="chain" id="PRO_5044231364" evidence="2">
    <location>
        <begin position="26"/>
        <end position="173"/>
    </location>
</feature>
<name>A0AB39KPL9_9CAUL</name>
<organism evidence="3">
    <name type="scientific">Caulobacter sp. 73W</name>
    <dbReference type="NCBI Taxonomy" id="3161137"/>
    <lineage>
        <taxon>Bacteria</taxon>
        <taxon>Pseudomonadati</taxon>
        <taxon>Pseudomonadota</taxon>
        <taxon>Alphaproteobacteria</taxon>
        <taxon>Caulobacterales</taxon>
        <taxon>Caulobacteraceae</taxon>
        <taxon>Caulobacter</taxon>
    </lineage>
</organism>
<gene>
    <name evidence="3" type="ORF">ABOZ73_13460</name>
</gene>
<evidence type="ECO:0000313" key="3">
    <source>
        <dbReference type="EMBL" id="XDO95800.1"/>
    </source>
</evidence>
<proteinExistence type="predicted"/>
<accession>A0AB39KPL9</accession>
<reference evidence="3" key="1">
    <citation type="submission" date="2024-06" db="EMBL/GenBank/DDBJ databases">
        <title>Caulobacter inopinatus, sp. nov.</title>
        <authorList>
            <person name="Donachie S.P."/>
        </authorList>
    </citation>
    <scope>NUCLEOTIDE SEQUENCE</scope>
    <source>
        <strain evidence="3">73W</strain>
    </source>
</reference>
<dbReference type="InterPro" id="IPR022061">
    <property type="entry name" value="DUF3617"/>
</dbReference>
<sequence length="173" mass="18916">MRRIAPAARTLVLAGLIGLAPNACSQKPDRSNPQQPGRVVKPEELPRLRPGLWRTVTRTDNHPPETLVQCIGQDHSLAQSMGEAQIRCPGLAMTSHRGAYVVTARCARDGGETLMRARFTGDFRTRMRAEMTLSLLAPDRAPRVMTLISEGRHEGPCPPGQPPGLVEDAALRR</sequence>
<feature type="region of interest" description="Disordered" evidence="1">
    <location>
        <begin position="151"/>
        <end position="173"/>
    </location>
</feature>
<protein>
    <submittedName>
        <fullName evidence="3">DUF3617 family protein</fullName>
    </submittedName>
</protein>
<dbReference type="AlphaFoldDB" id="A0AB39KPL9"/>